<reference evidence="1" key="1">
    <citation type="submission" date="2017-08" db="EMBL/GenBank/DDBJ databases">
        <authorList>
            <person name="Polle J.E."/>
            <person name="Barry K."/>
            <person name="Cushman J."/>
            <person name="Schmutz J."/>
            <person name="Tran D."/>
            <person name="Hathwaick L.T."/>
            <person name="Yim W.C."/>
            <person name="Jenkins J."/>
            <person name="Mckie-Krisberg Z.M."/>
            <person name="Prochnik S."/>
            <person name="Lindquist E."/>
            <person name="Dockter R.B."/>
            <person name="Adam C."/>
            <person name="Molina H."/>
            <person name="Bunkerborg J."/>
            <person name="Jin E."/>
            <person name="Buchheim M."/>
            <person name="Magnuson J."/>
        </authorList>
    </citation>
    <scope>NUCLEOTIDE SEQUENCE</scope>
    <source>
        <strain evidence="1">CCAP 19/18</strain>
    </source>
</reference>
<dbReference type="EMBL" id="MU071438">
    <property type="protein sequence ID" value="KAF5826053.1"/>
    <property type="molecule type" value="Genomic_DNA"/>
</dbReference>
<comment type="caution">
    <text evidence="1">The sequence shown here is derived from an EMBL/GenBank/DDBJ whole genome shotgun (WGS) entry which is preliminary data.</text>
</comment>
<evidence type="ECO:0000313" key="2">
    <source>
        <dbReference type="Proteomes" id="UP000815325"/>
    </source>
</evidence>
<evidence type="ECO:0000313" key="1">
    <source>
        <dbReference type="EMBL" id="KAF5826053.1"/>
    </source>
</evidence>
<name>A0ABQ7FUH1_DUNSA</name>
<proteinExistence type="predicted"/>
<dbReference type="PANTHER" id="PTHR36354:SF2">
    <property type="entry name" value="IMPORT INNER MEMBRANE TRANSLOCASE SUBUNIT"/>
    <property type="match status" value="1"/>
</dbReference>
<sequence>MVRRYLANACLASGSSIQGFEQRLIVLSLSSGSSAGCPENIRAHHTHAGSSAHHNHAFAPGAHASSALPQGLFLQHSTLPLPCDKLRKTLNSMQLPGLQCQQHFSASSKSAANHNPSSKPQSPALMDKVETALKPRLEQAFRLHATAQWQQHRFKVYAVGSLFAVWVTWSLAQSIASVFIDVCSLAAQWGLLVMGAPLAGSDMRAYVMTGGGAYLSKKATLRPKIRSRRIQMIFPLHGSERSGMVSVEAKKRKGRHVFKLLAVDVRQGEGLSTSSQPARIYLQGNDVIYSRGDVLEQMRRPFLQV</sequence>
<accession>A0ABQ7FUH1</accession>
<gene>
    <name evidence="1" type="ORF">DUNSADRAFT_5203</name>
</gene>
<organism evidence="1 2">
    <name type="scientific">Dunaliella salina</name>
    <name type="common">Green alga</name>
    <name type="synonym">Protococcus salinus</name>
    <dbReference type="NCBI Taxonomy" id="3046"/>
    <lineage>
        <taxon>Eukaryota</taxon>
        <taxon>Viridiplantae</taxon>
        <taxon>Chlorophyta</taxon>
        <taxon>core chlorophytes</taxon>
        <taxon>Chlorophyceae</taxon>
        <taxon>CS clade</taxon>
        <taxon>Chlamydomonadales</taxon>
        <taxon>Dunaliellaceae</taxon>
        <taxon>Dunaliella</taxon>
    </lineage>
</organism>
<dbReference type="Proteomes" id="UP000815325">
    <property type="component" value="Unassembled WGS sequence"/>
</dbReference>
<protein>
    <submittedName>
        <fullName evidence="1">Uncharacterized protein</fullName>
    </submittedName>
</protein>
<keyword evidence="2" id="KW-1185">Reference proteome</keyword>
<dbReference type="PANTHER" id="PTHR36354">
    <property type="entry name" value="IMPORT INNER MEMBRANE TRANSLOCASE SUBUNIT"/>
    <property type="match status" value="1"/>
</dbReference>